<evidence type="ECO:0000313" key="3">
    <source>
        <dbReference type="Proteomes" id="UP001221757"/>
    </source>
</evidence>
<gene>
    <name evidence="2" type="ORF">B0H17DRAFT_1199656</name>
</gene>
<organism evidence="2 3">
    <name type="scientific">Mycena rosella</name>
    <name type="common">Pink bonnet</name>
    <name type="synonym">Agaricus rosellus</name>
    <dbReference type="NCBI Taxonomy" id="1033263"/>
    <lineage>
        <taxon>Eukaryota</taxon>
        <taxon>Fungi</taxon>
        <taxon>Dikarya</taxon>
        <taxon>Basidiomycota</taxon>
        <taxon>Agaricomycotina</taxon>
        <taxon>Agaricomycetes</taxon>
        <taxon>Agaricomycetidae</taxon>
        <taxon>Agaricales</taxon>
        <taxon>Marasmiineae</taxon>
        <taxon>Mycenaceae</taxon>
        <taxon>Mycena</taxon>
    </lineage>
</organism>
<feature type="compositionally biased region" description="Polar residues" evidence="1">
    <location>
        <begin position="126"/>
        <end position="152"/>
    </location>
</feature>
<proteinExistence type="predicted"/>
<reference evidence="2" key="1">
    <citation type="submission" date="2023-03" db="EMBL/GenBank/DDBJ databases">
        <title>Massive genome expansion in bonnet fungi (Mycena s.s.) driven by repeated elements and novel gene families across ecological guilds.</title>
        <authorList>
            <consortium name="Lawrence Berkeley National Laboratory"/>
            <person name="Harder C.B."/>
            <person name="Miyauchi S."/>
            <person name="Viragh M."/>
            <person name="Kuo A."/>
            <person name="Thoen E."/>
            <person name="Andreopoulos B."/>
            <person name="Lu D."/>
            <person name="Skrede I."/>
            <person name="Drula E."/>
            <person name="Henrissat B."/>
            <person name="Morin E."/>
            <person name="Kohler A."/>
            <person name="Barry K."/>
            <person name="LaButti K."/>
            <person name="Morin E."/>
            <person name="Salamov A."/>
            <person name="Lipzen A."/>
            <person name="Mereny Z."/>
            <person name="Hegedus B."/>
            <person name="Baldrian P."/>
            <person name="Stursova M."/>
            <person name="Weitz H."/>
            <person name="Taylor A."/>
            <person name="Grigoriev I.V."/>
            <person name="Nagy L.G."/>
            <person name="Martin F."/>
            <person name="Kauserud H."/>
        </authorList>
    </citation>
    <scope>NUCLEOTIDE SEQUENCE</scope>
    <source>
        <strain evidence="2">CBHHK067</strain>
    </source>
</reference>
<sequence length="216" mass="24431">MDLLFSLDAWCLHPTVQYSVTATSLWTPALSYDLTAQANDLLRTHGERQRPLTTSRLTSMTLRPHAYDARFYDPRLTPTTFYDPAVDANDLYHPRLTPTTTTRLARFGKCNDPRLMPTTFYDPWLTPTTPQRQNPSANGFSSRTPLTPQTDRVPSRRVSYPPTTNHQPPVHVYPSPVHPSTRPSSSRRASTVHLNTRVASVQSLSFSYHGNLPMPL</sequence>
<dbReference type="Proteomes" id="UP001221757">
    <property type="component" value="Unassembled WGS sequence"/>
</dbReference>
<accession>A0AAD7DKN2</accession>
<dbReference type="AlphaFoldDB" id="A0AAD7DKN2"/>
<name>A0AAD7DKN2_MYCRO</name>
<feature type="compositionally biased region" description="Low complexity" evidence="1">
    <location>
        <begin position="168"/>
        <end position="189"/>
    </location>
</feature>
<dbReference type="EMBL" id="JARKIE010000045">
    <property type="protein sequence ID" value="KAJ7693532.1"/>
    <property type="molecule type" value="Genomic_DNA"/>
</dbReference>
<keyword evidence="3" id="KW-1185">Reference proteome</keyword>
<feature type="region of interest" description="Disordered" evidence="1">
    <location>
        <begin position="121"/>
        <end position="192"/>
    </location>
</feature>
<protein>
    <submittedName>
        <fullName evidence="2">Uncharacterized protein</fullName>
    </submittedName>
</protein>
<comment type="caution">
    <text evidence="2">The sequence shown here is derived from an EMBL/GenBank/DDBJ whole genome shotgun (WGS) entry which is preliminary data.</text>
</comment>
<evidence type="ECO:0000256" key="1">
    <source>
        <dbReference type="SAM" id="MobiDB-lite"/>
    </source>
</evidence>
<evidence type="ECO:0000313" key="2">
    <source>
        <dbReference type="EMBL" id="KAJ7693532.1"/>
    </source>
</evidence>